<dbReference type="RefSeq" id="XP_034011466.1">
    <property type="nucleotide sequence ID" value="XM_034156545.1"/>
</dbReference>
<dbReference type="InterPro" id="IPR036317">
    <property type="entry name" value="Cullin_homology_sf"/>
</dbReference>
<dbReference type="SUPFAM" id="SSF74788">
    <property type="entry name" value="Cullin repeat-like"/>
    <property type="match status" value="1"/>
</dbReference>
<dbReference type="InterPro" id="IPR036388">
    <property type="entry name" value="WH-like_DNA-bd_sf"/>
</dbReference>
<dbReference type="VEuPathDB" id="FungiDB:DIURU_003749"/>
<dbReference type="GeneID" id="54782400"/>
<dbReference type="Pfam" id="PF26557">
    <property type="entry name" value="Cullin_AB"/>
    <property type="match status" value="1"/>
</dbReference>
<evidence type="ECO:0000256" key="4">
    <source>
        <dbReference type="PROSITE-ProRule" id="PRU00330"/>
    </source>
</evidence>
<dbReference type="InterPro" id="IPR019559">
    <property type="entry name" value="Cullin_neddylation_domain"/>
</dbReference>
<dbReference type="Gene3D" id="1.20.1310.10">
    <property type="entry name" value="Cullin Repeats"/>
    <property type="match status" value="4"/>
</dbReference>
<proteinExistence type="inferred from homology"/>
<evidence type="ECO:0000256" key="5">
    <source>
        <dbReference type="RuleBase" id="RU003829"/>
    </source>
</evidence>
<evidence type="ECO:0000256" key="2">
    <source>
        <dbReference type="ARBA" id="ARBA00022499"/>
    </source>
</evidence>
<dbReference type="Gene3D" id="1.10.10.10">
    <property type="entry name" value="Winged helix-like DNA-binding domain superfamily/Winged helix DNA-binding domain"/>
    <property type="match status" value="1"/>
</dbReference>
<dbReference type="Proteomes" id="UP000449547">
    <property type="component" value="Unassembled WGS sequence"/>
</dbReference>
<dbReference type="FunFam" id="1.10.10.10:FF:000014">
    <property type="entry name" value="Cullin 1"/>
    <property type="match status" value="1"/>
</dbReference>
<evidence type="ECO:0000259" key="6">
    <source>
        <dbReference type="PROSITE" id="PS50069"/>
    </source>
</evidence>
<reference evidence="7 8" key="1">
    <citation type="submission" date="2019-07" db="EMBL/GenBank/DDBJ databases">
        <title>Genome assembly of two rare yeast pathogens: Diutina rugosa and Trichomonascus ciferrii.</title>
        <authorList>
            <person name="Mixao V."/>
            <person name="Saus E."/>
            <person name="Hansen A."/>
            <person name="Lass-Flor C."/>
            <person name="Gabaldon T."/>
        </authorList>
    </citation>
    <scope>NUCLEOTIDE SEQUENCE [LARGE SCALE GENOMIC DNA]</scope>
    <source>
        <strain evidence="7 8">CBS 613</strain>
    </source>
</reference>
<sequence length="793" mass="90440">MNRSKIRPPRRSRLTEGSAADFDASWQVLAEAFASIQRKRISHLSYEQLHRRAYLMVIQKQGAKLYDNVSQLIQAHLSSRRDEIIAMTAADDTFVQAVLQEWDEHLQAMRYISDILMYLNRNYVKDHKRLMVYDLGISLFGTHFVAAGNHEVGQRVIGVILDEITKSRQGQVITSTALISRTVALMEMLVDHNNGDIVFGEDNFYTAQFEPQFLARSETFLYELAAQWASTGDGTVYVEQISSFIRDEQLRVASYLPQRTADKLAELINNILINDRIDAQLSLPGGLGSHLDTVVAAVTGSSIVNYSYFEMLYQLFGRVSEDYKLLCSRIRDGVATMAPKLVDMCRQQANSDGKKMSASQFAIKWVHMVLDLSNQLYTLWERSFDRNLAIEGAFTEAIKDVVNRAPKKAVTSSAPETLSVYMDHHIKQLQKQSADVGDASCQSVVDNSLKFLRYIRDRDAFEVHYANHFAKRFLNAKQAGANTIEEMILARLAEEMGVNSLEQVMKMNNDIKASRDINQVWRQQKSPVDLEVKICNAQDWPSAMTKNYQESSVIWPQAVRQTLRQFEEFWRGGQRNENKSLHWTAKFGSVDMRITYPSRTYEITLATYAAIIMLLFAPQSVDDNGHPVSAFEENREFTVAEIQELTGIPDSDLRRHLQSIAVAPRSRLLVKTPMSKEVNDGDKFRLNHAFKSPSVKVKVLTVSSSSAPSKSEQQDIDHAVVEGRKLEVNAAIVRVLKSRRQVDHNELLQELVKMLSSRFRPSVLVMKQQIDDLIDREYLKRDEDNRNLYHYVA</sequence>
<accession>A0A642UKA1</accession>
<dbReference type="EMBL" id="SWFT01000109">
    <property type="protein sequence ID" value="KAA8900547.1"/>
    <property type="molecule type" value="Genomic_DNA"/>
</dbReference>
<dbReference type="OrthoDB" id="27073at2759"/>
<dbReference type="Pfam" id="PF00888">
    <property type="entry name" value="Cullin"/>
    <property type="match status" value="1"/>
</dbReference>
<dbReference type="AlphaFoldDB" id="A0A642UKA1"/>
<dbReference type="OMA" id="MFKDMTI"/>
<comment type="similarity">
    <text evidence="1 4 5">Belongs to the cullin family.</text>
</comment>
<dbReference type="InterPro" id="IPR036390">
    <property type="entry name" value="WH_DNA-bd_sf"/>
</dbReference>
<dbReference type="Gene3D" id="3.30.230.130">
    <property type="entry name" value="Cullin, Chain C, Domain 2"/>
    <property type="match status" value="1"/>
</dbReference>
<dbReference type="GO" id="GO:0006511">
    <property type="term" value="P:ubiquitin-dependent protein catabolic process"/>
    <property type="evidence" value="ECO:0007669"/>
    <property type="project" value="InterPro"/>
</dbReference>
<dbReference type="Pfam" id="PF10557">
    <property type="entry name" value="Cullin_Nedd8"/>
    <property type="match status" value="1"/>
</dbReference>
<dbReference type="PROSITE" id="PS50069">
    <property type="entry name" value="CULLIN_2"/>
    <property type="match status" value="1"/>
</dbReference>
<dbReference type="SMART" id="SM00884">
    <property type="entry name" value="Cullin_Nedd8"/>
    <property type="match status" value="1"/>
</dbReference>
<dbReference type="InterPro" id="IPR001373">
    <property type="entry name" value="Cullin_N"/>
</dbReference>
<evidence type="ECO:0000256" key="3">
    <source>
        <dbReference type="ARBA" id="ARBA00022843"/>
    </source>
</evidence>
<dbReference type="InterPro" id="IPR016158">
    <property type="entry name" value="Cullin_homology"/>
</dbReference>
<evidence type="ECO:0000313" key="7">
    <source>
        <dbReference type="EMBL" id="KAA8900547.1"/>
    </source>
</evidence>
<dbReference type="SUPFAM" id="SSF46785">
    <property type="entry name" value="Winged helix' DNA-binding domain"/>
    <property type="match status" value="1"/>
</dbReference>
<feature type="domain" description="Cullin family profile" evidence="6">
    <location>
        <begin position="413"/>
        <end position="661"/>
    </location>
</feature>
<keyword evidence="3" id="KW-0832">Ubl conjugation</keyword>
<evidence type="ECO:0000256" key="1">
    <source>
        <dbReference type="ARBA" id="ARBA00006019"/>
    </source>
</evidence>
<dbReference type="InterPro" id="IPR059120">
    <property type="entry name" value="Cullin-like_AB"/>
</dbReference>
<dbReference type="SMART" id="SM00182">
    <property type="entry name" value="CULLIN"/>
    <property type="match status" value="1"/>
</dbReference>
<gene>
    <name evidence="7" type="ORF">DIURU_003749</name>
</gene>
<dbReference type="InterPro" id="IPR016159">
    <property type="entry name" value="Cullin_repeat-like_dom_sf"/>
</dbReference>
<comment type="caution">
    <text evidence="7">The sequence shown here is derived from an EMBL/GenBank/DDBJ whole genome shotgun (WGS) entry which is preliminary data.</text>
</comment>
<dbReference type="InterPro" id="IPR045093">
    <property type="entry name" value="Cullin"/>
</dbReference>
<organism evidence="7 8">
    <name type="scientific">Diutina rugosa</name>
    <name type="common">Yeast</name>
    <name type="synonym">Candida rugosa</name>
    <dbReference type="NCBI Taxonomy" id="5481"/>
    <lineage>
        <taxon>Eukaryota</taxon>
        <taxon>Fungi</taxon>
        <taxon>Dikarya</taxon>
        <taxon>Ascomycota</taxon>
        <taxon>Saccharomycotina</taxon>
        <taxon>Pichiomycetes</taxon>
        <taxon>Debaryomycetaceae</taxon>
        <taxon>Diutina</taxon>
    </lineage>
</organism>
<name>A0A642UKA1_DIURU</name>
<dbReference type="SUPFAM" id="SSF75632">
    <property type="entry name" value="Cullin homology domain"/>
    <property type="match status" value="1"/>
</dbReference>
<keyword evidence="8" id="KW-1185">Reference proteome</keyword>
<protein>
    <recommendedName>
        <fullName evidence="6">Cullin family profile domain-containing protein</fullName>
    </recommendedName>
</protein>
<keyword evidence="2" id="KW-1017">Isopeptide bond</keyword>
<evidence type="ECO:0000313" key="8">
    <source>
        <dbReference type="Proteomes" id="UP000449547"/>
    </source>
</evidence>
<dbReference type="GO" id="GO:0031625">
    <property type="term" value="F:ubiquitin protein ligase binding"/>
    <property type="evidence" value="ECO:0007669"/>
    <property type="project" value="InterPro"/>
</dbReference>
<dbReference type="PANTHER" id="PTHR11932">
    <property type="entry name" value="CULLIN"/>
    <property type="match status" value="1"/>
</dbReference>